<dbReference type="Gene3D" id="3.50.7.10">
    <property type="entry name" value="GroEL"/>
    <property type="match status" value="1"/>
</dbReference>
<evidence type="ECO:0000256" key="2">
    <source>
        <dbReference type="ARBA" id="ARBA00022741"/>
    </source>
</evidence>
<evidence type="ECO:0000256" key="6">
    <source>
        <dbReference type="RuleBase" id="RU000418"/>
    </source>
</evidence>
<dbReference type="PRINTS" id="PR00298">
    <property type="entry name" value="CHAPERONIN60"/>
</dbReference>
<comment type="function">
    <text evidence="7">Together with its co-chaperonin GroES, plays an essential role in assisting protein folding. The GroEL-GroES system forms a nano-cage that allows encapsulation of the non-native substrate proteins and provides a physical environment optimized to promote and accelerate protein folding.</text>
</comment>
<evidence type="ECO:0000313" key="9">
    <source>
        <dbReference type="Proteomes" id="UP000295129"/>
    </source>
</evidence>
<evidence type="ECO:0000256" key="3">
    <source>
        <dbReference type="ARBA" id="ARBA00022840"/>
    </source>
</evidence>
<dbReference type="PROSITE" id="PS50890">
    <property type="entry name" value="PUA"/>
    <property type="match status" value="1"/>
</dbReference>
<gene>
    <name evidence="8" type="ORF">C7389_105108</name>
</gene>
<comment type="subunit">
    <text evidence="7">Forms a cylinder of 14 subunits composed of two heptameric rings stacked back-to-back. Interacts with the co-chaperonin GroES.</text>
</comment>
<dbReference type="GO" id="GO:0140662">
    <property type="term" value="F:ATP-dependent protein folding chaperone"/>
    <property type="evidence" value="ECO:0007669"/>
    <property type="project" value="InterPro"/>
</dbReference>
<dbReference type="Gene3D" id="1.10.560.10">
    <property type="entry name" value="GroEL-like equatorial domain"/>
    <property type="match status" value="1"/>
</dbReference>
<dbReference type="PANTHER" id="PTHR45633">
    <property type="entry name" value="60 KDA HEAT SHOCK PROTEIN, MITOCHONDRIAL"/>
    <property type="match status" value="1"/>
</dbReference>
<dbReference type="GO" id="GO:0005524">
    <property type="term" value="F:ATP binding"/>
    <property type="evidence" value="ECO:0007669"/>
    <property type="project" value="UniProtKB-KW"/>
</dbReference>
<dbReference type="EMBL" id="SNVV01000005">
    <property type="protein sequence ID" value="TDN53435.1"/>
    <property type="molecule type" value="Genomic_DNA"/>
</dbReference>
<dbReference type="NCBIfam" id="NF000592">
    <property type="entry name" value="PRK00013.1"/>
    <property type="match status" value="1"/>
</dbReference>
<dbReference type="SUPFAM" id="SSF52029">
    <property type="entry name" value="GroEL apical domain-like"/>
    <property type="match status" value="1"/>
</dbReference>
<keyword evidence="5" id="KW-0413">Isomerase</keyword>
<dbReference type="GO" id="GO:0042026">
    <property type="term" value="P:protein refolding"/>
    <property type="evidence" value="ECO:0007669"/>
    <property type="project" value="InterPro"/>
</dbReference>
<dbReference type="FunFam" id="3.50.7.10:FF:000001">
    <property type="entry name" value="60 kDa chaperonin"/>
    <property type="match status" value="1"/>
</dbReference>
<name>A0A4R6E6A4_9RHOO</name>
<evidence type="ECO:0000256" key="1">
    <source>
        <dbReference type="ARBA" id="ARBA00006607"/>
    </source>
</evidence>
<evidence type="ECO:0000313" key="8">
    <source>
        <dbReference type="EMBL" id="TDN53435.1"/>
    </source>
</evidence>
<dbReference type="Proteomes" id="UP000295129">
    <property type="component" value="Unassembled WGS sequence"/>
</dbReference>
<protein>
    <recommendedName>
        <fullName evidence="7">60 kDa chaperonin</fullName>
    </recommendedName>
</protein>
<dbReference type="InterPro" id="IPR027409">
    <property type="entry name" value="GroEL-like_apical_dom_sf"/>
</dbReference>
<accession>A0A4R6E6A4</accession>
<dbReference type="InterPro" id="IPR027413">
    <property type="entry name" value="GROEL-like_equatorial_sf"/>
</dbReference>
<dbReference type="NCBIfam" id="NF009488">
    <property type="entry name" value="PRK12850.1"/>
    <property type="match status" value="1"/>
</dbReference>
<dbReference type="Pfam" id="PF00118">
    <property type="entry name" value="Cpn60_TCP1"/>
    <property type="match status" value="1"/>
</dbReference>
<comment type="similarity">
    <text evidence="1 6">Belongs to the chaperonin (HSP60) family.</text>
</comment>
<keyword evidence="4" id="KW-0143">Chaperone</keyword>
<keyword evidence="3" id="KW-0067">ATP-binding</keyword>
<evidence type="ECO:0000256" key="5">
    <source>
        <dbReference type="ARBA" id="ARBA00023235"/>
    </source>
</evidence>
<proteinExistence type="inferred from homology"/>
<keyword evidence="9" id="KW-1185">Reference proteome</keyword>
<dbReference type="RefSeq" id="WP_133590037.1">
    <property type="nucleotide sequence ID" value="NZ_SNVV01000005.1"/>
</dbReference>
<dbReference type="InterPro" id="IPR002423">
    <property type="entry name" value="Cpn60/GroEL/TCP-1"/>
</dbReference>
<dbReference type="AlphaFoldDB" id="A0A4R6E6A4"/>
<keyword evidence="2" id="KW-0547">Nucleotide-binding</keyword>
<sequence length="545" mass="57457">MPNIMLHDDEARAALARGVAKMARAVRGTLGPRGMNAIIDRPIGTPIISRDGVSIAAEIELEDPFENIGAQVLREVSRQTNEVAGDGTTTATVLADALVQDGLACVQAGARPVELVKGLELAVEETMAVLKAMAIPARGRDDVFAVAVVAANEESTGALVAEALERVGQDGIVDVEYGTTVETTLEVLDGMAFDRGYLSHHMVTDVEKMQVVLDEPYILMTDQRLQSQEEVALLQRLLAGSKRPLLIIAEEVAPACVVSLMAWREKSGVPVAAIHPPEYGHWRKSMLEDIAIVTGGKVVARDLGGMLSDVTLADLGSARQVRISANQTVVSGGGGSHEAIAARRKQVQRQYELAPQNIERDKFQDRLAKLTGGTALILAGGATPVEQKRRVLLIEDAIHAARAAIAEGIVPGGGTTLLQAAGRLEELAARTSGGVQQGVKLLQRALSRPLYHIAANAGLDGRQVVDQAMRAQPGHGLDVRSGDFVDLIAAGVIDPVRVSYTAVRNAASVAGLILTTQTLVAKKPEVVDPTAGPATGGGAEHYGRD</sequence>
<dbReference type="InterPro" id="IPR027410">
    <property type="entry name" value="TCP-1-like_intermed_sf"/>
</dbReference>
<dbReference type="CDD" id="cd03344">
    <property type="entry name" value="GroEL"/>
    <property type="match status" value="1"/>
</dbReference>
<dbReference type="NCBIfam" id="NF009489">
    <property type="entry name" value="PRK12851.1"/>
    <property type="match status" value="1"/>
</dbReference>
<evidence type="ECO:0000256" key="7">
    <source>
        <dbReference type="RuleBase" id="RU000419"/>
    </source>
</evidence>
<comment type="caution">
    <text evidence="8">The sequence shown here is derived from an EMBL/GenBank/DDBJ whole genome shotgun (WGS) entry which is preliminary data.</text>
</comment>
<dbReference type="SUPFAM" id="SSF48592">
    <property type="entry name" value="GroEL equatorial domain-like"/>
    <property type="match status" value="1"/>
</dbReference>
<evidence type="ECO:0000256" key="4">
    <source>
        <dbReference type="ARBA" id="ARBA00023186"/>
    </source>
</evidence>
<dbReference type="InterPro" id="IPR001844">
    <property type="entry name" value="Cpn60/GroEL"/>
</dbReference>
<dbReference type="SUPFAM" id="SSF54849">
    <property type="entry name" value="GroEL-intermediate domain like"/>
    <property type="match status" value="1"/>
</dbReference>
<organism evidence="8 9">
    <name type="scientific">Azoarcus indigens</name>
    <dbReference type="NCBI Taxonomy" id="29545"/>
    <lineage>
        <taxon>Bacteria</taxon>
        <taxon>Pseudomonadati</taxon>
        <taxon>Pseudomonadota</taxon>
        <taxon>Betaproteobacteria</taxon>
        <taxon>Rhodocyclales</taxon>
        <taxon>Zoogloeaceae</taxon>
        <taxon>Azoarcus</taxon>
    </lineage>
</organism>
<dbReference type="OrthoDB" id="9051879at2"/>
<dbReference type="NCBIfam" id="NF009487">
    <property type="entry name" value="PRK12849.1"/>
    <property type="match status" value="1"/>
</dbReference>
<reference evidence="8 9" key="1">
    <citation type="submission" date="2019-03" db="EMBL/GenBank/DDBJ databases">
        <title>Genomic Encyclopedia of Type Strains, Phase IV (KMG-IV): sequencing the most valuable type-strain genomes for metagenomic binning, comparative biology and taxonomic classification.</title>
        <authorList>
            <person name="Goeker M."/>
        </authorList>
    </citation>
    <scope>NUCLEOTIDE SEQUENCE [LARGE SCALE GENOMIC DNA]</scope>
    <source>
        <strain evidence="8 9">DSM 12121</strain>
    </source>
</reference>
<dbReference type="GO" id="GO:0016853">
    <property type="term" value="F:isomerase activity"/>
    <property type="evidence" value="ECO:0007669"/>
    <property type="project" value="UniProtKB-KW"/>
</dbReference>
<dbReference type="Gene3D" id="3.30.260.10">
    <property type="entry name" value="TCP-1-like chaperonin intermediate domain"/>
    <property type="match status" value="1"/>
</dbReference>